<accession>A0ABD1YZN7</accession>
<reference evidence="2 3" key="1">
    <citation type="submission" date="2024-09" db="EMBL/GenBank/DDBJ databases">
        <title>Chromosome-scale assembly of Riccia fluitans.</title>
        <authorList>
            <person name="Paukszto L."/>
            <person name="Sawicki J."/>
            <person name="Karawczyk K."/>
            <person name="Piernik-Szablinska J."/>
            <person name="Szczecinska M."/>
            <person name="Mazdziarz M."/>
        </authorList>
    </citation>
    <scope>NUCLEOTIDE SEQUENCE [LARGE SCALE GENOMIC DNA]</scope>
    <source>
        <strain evidence="2">Rf_01</strain>
        <tissue evidence="2">Aerial parts of the thallus</tissue>
    </source>
</reference>
<evidence type="ECO:0000256" key="1">
    <source>
        <dbReference type="SAM" id="MobiDB-lite"/>
    </source>
</evidence>
<keyword evidence="3" id="KW-1185">Reference proteome</keyword>
<proteinExistence type="predicted"/>
<dbReference type="AlphaFoldDB" id="A0ABD1YZN7"/>
<name>A0ABD1YZN7_9MARC</name>
<evidence type="ECO:0000313" key="2">
    <source>
        <dbReference type="EMBL" id="KAL2636163.1"/>
    </source>
</evidence>
<dbReference type="EMBL" id="JBHFFA010000003">
    <property type="protein sequence ID" value="KAL2636163.1"/>
    <property type="molecule type" value="Genomic_DNA"/>
</dbReference>
<evidence type="ECO:0000313" key="3">
    <source>
        <dbReference type="Proteomes" id="UP001605036"/>
    </source>
</evidence>
<protein>
    <submittedName>
        <fullName evidence="2">Uncharacterized protein</fullName>
    </submittedName>
</protein>
<organism evidence="2 3">
    <name type="scientific">Riccia fluitans</name>
    <dbReference type="NCBI Taxonomy" id="41844"/>
    <lineage>
        <taxon>Eukaryota</taxon>
        <taxon>Viridiplantae</taxon>
        <taxon>Streptophyta</taxon>
        <taxon>Embryophyta</taxon>
        <taxon>Marchantiophyta</taxon>
        <taxon>Marchantiopsida</taxon>
        <taxon>Marchantiidae</taxon>
        <taxon>Marchantiales</taxon>
        <taxon>Ricciaceae</taxon>
        <taxon>Riccia</taxon>
    </lineage>
</organism>
<comment type="caution">
    <text evidence="2">The sequence shown here is derived from an EMBL/GenBank/DDBJ whole genome shotgun (WGS) entry which is preliminary data.</text>
</comment>
<gene>
    <name evidence="2" type="ORF">R1flu_007642</name>
</gene>
<sequence>MKQQEAKKTNKMLNEDGQKAAKKLKRVPEKTFDISLTIAIPGENVDEKVFDLLVKWLEYRAEMTVLALERRDSFLQLHVQGMVRLKTSSTRILKREIKKVTGWESNGPVGA</sequence>
<feature type="region of interest" description="Disordered" evidence="1">
    <location>
        <begin position="1"/>
        <end position="22"/>
    </location>
</feature>
<dbReference type="Proteomes" id="UP001605036">
    <property type="component" value="Unassembled WGS sequence"/>
</dbReference>
<feature type="compositionally biased region" description="Basic and acidic residues" evidence="1">
    <location>
        <begin position="1"/>
        <end position="19"/>
    </location>
</feature>